<evidence type="ECO:0000313" key="2">
    <source>
        <dbReference type="EMBL" id="ATS87705.1"/>
    </source>
</evidence>
<dbReference type="AlphaFoldDB" id="A0A808FD36"/>
<feature type="region of interest" description="Disordered" evidence="1">
    <location>
        <begin position="17"/>
        <end position="43"/>
    </location>
</feature>
<name>A0A808FD36_XANCI</name>
<proteinExistence type="predicted"/>
<evidence type="ECO:0000256" key="1">
    <source>
        <dbReference type="SAM" id="MobiDB-lite"/>
    </source>
</evidence>
<reference evidence="2" key="1">
    <citation type="journal article" date="2017" name="BMC Genomics">
        <title>Xanthomonas adaptation to common bean is associated with horizontal transfers of genes encoding TAL effectors.</title>
        <authorList>
            <person name="Ruh M."/>
            <person name="Briand M."/>
            <person name="Bonneau S."/>
            <person name="Jacques M.A."/>
            <person name="Chen N.W.G."/>
        </authorList>
    </citation>
    <scope>NUCLEOTIDE SEQUENCE [LARGE SCALE GENOMIC DNA]</scope>
    <source>
        <strain evidence="2">CFBP6167</strain>
    </source>
</reference>
<sequence>MARCKLYFAPGVSCEHDESRMAHGAPQARGQHRDAGPAGGGARDALRVRIRSARLLFPHFPGSQP</sequence>
<organism evidence="2">
    <name type="scientific">Xanthomonas citri pv. phaseoli var. fuscans</name>
    <dbReference type="NCBI Taxonomy" id="473423"/>
    <lineage>
        <taxon>Bacteria</taxon>
        <taxon>Pseudomonadati</taxon>
        <taxon>Pseudomonadota</taxon>
        <taxon>Gammaproteobacteria</taxon>
        <taxon>Lysobacterales</taxon>
        <taxon>Lysobacteraceae</taxon>
        <taxon>Xanthomonas</taxon>
    </lineage>
</organism>
<gene>
    <name evidence="2" type="ORF">XcfCFBP6167P_04575</name>
</gene>
<dbReference type="EMBL" id="CP021018">
    <property type="protein sequence ID" value="ATS87705.1"/>
    <property type="molecule type" value="Genomic_DNA"/>
</dbReference>
<accession>A0A808FD36</accession>
<protein>
    <submittedName>
        <fullName evidence="2">Uncharacterized protein</fullName>
    </submittedName>
</protein>